<dbReference type="Pfam" id="PF11967">
    <property type="entry name" value="RecO_N"/>
    <property type="match status" value="1"/>
</dbReference>
<dbReference type="PANTHER" id="PTHR33991:SF1">
    <property type="entry name" value="DNA REPAIR PROTEIN RECO"/>
    <property type="match status" value="1"/>
</dbReference>
<keyword evidence="6 8" id="KW-0234">DNA repair</keyword>
<comment type="similarity">
    <text evidence="2 8">Belongs to the RecO family.</text>
</comment>
<organism evidence="10 11">
    <name type="scientific">Pseudoteredinibacter isoporae</name>
    <dbReference type="NCBI Taxonomy" id="570281"/>
    <lineage>
        <taxon>Bacteria</taxon>
        <taxon>Pseudomonadati</taxon>
        <taxon>Pseudomonadota</taxon>
        <taxon>Gammaproteobacteria</taxon>
        <taxon>Cellvibrionales</taxon>
        <taxon>Cellvibrionaceae</taxon>
        <taxon>Pseudoteredinibacter</taxon>
    </lineage>
</organism>
<dbReference type="Proteomes" id="UP000528457">
    <property type="component" value="Unassembled WGS sequence"/>
</dbReference>
<dbReference type="GO" id="GO:0006302">
    <property type="term" value="P:double-strand break repair"/>
    <property type="evidence" value="ECO:0007669"/>
    <property type="project" value="TreeGrafter"/>
</dbReference>
<reference evidence="10 11" key="1">
    <citation type="submission" date="2020-08" db="EMBL/GenBank/DDBJ databases">
        <title>Genomic Encyclopedia of Type Strains, Phase IV (KMG-IV): sequencing the most valuable type-strain genomes for metagenomic binning, comparative biology and taxonomic classification.</title>
        <authorList>
            <person name="Goeker M."/>
        </authorList>
    </citation>
    <scope>NUCLEOTIDE SEQUENCE [LARGE SCALE GENOMIC DNA]</scope>
    <source>
        <strain evidence="10 11">DSM 22368</strain>
    </source>
</reference>
<evidence type="ECO:0000256" key="7">
    <source>
        <dbReference type="ARBA" id="ARBA00033409"/>
    </source>
</evidence>
<evidence type="ECO:0000256" key="3">
    <source>
        <dbReference type="ARBA" id="ARBA00021310"/>
    </source>
</evidence>
<sequence length="246" mass="28199">MAKLEVVENQAAYVLHSRPFRDSSLLVHLLSKDHGRVNVIAKGARKQSGKRQARQPLQALLALQVDWQGRSDLKTLLRWESRSQPLMLQGDRLYSALYINELLMRLLPENDSAAELFEPYETCMKALDSNCDLQPLLRCFELNLLTALGYGLDFEHSEGDAPIHSDGYYYWQTSGLFIPAGNRNNAYRGEHLMAIEQRDFSDSAVLLCAKQLMRQVFDHLLDHKPLKTREFVRQMQQQSVGVSKHD</sequence>
<evidence type="ECO:0000256" key="4">
    <source>
        <dbReference type="ARBA" id="ARBA00022763"/>
    </source>
</evidence>
<dbReference type="GO" id="GO:0043590">
    <property type="term" value="C:bacterial nucleoid"/>
    <property type="evidence" value="ECO:0007669"/>
    <property type="project" value="TreeGrafter"/>
</dbReference>
<dbReference type="FunCoup" id="A0A7X0JYQ2">
    <property type="interactions" value="63"/>
</dbReference>
<accession>A0A7X0JYQ2</accession>
<evidence type="ECO:0000259" key="9">
    <source>
        <dbReference type="Pfam" id="PF11967"/>
    </source>
</evidence>
<evidence type="ECO:0000313" key="11">
    <source>
        <dbReference type="Proteomes" id="UP000528457"/>
    </source>
</evidence>
<evidence type="ECO:0000256" key="2">
    <source>
        <dbReference type="ARBA" id="ARBA00007452"/>
    </source>
</evidence>
<protein>
    <recommendedName>
        <fullName evidence="3 8">DNA repair protein RecO</fullName>
    </recommendedName>
    <alternativeName>
        <fullName evidence="7 8">Recombination protein O</fullName>
    </alternativeName>
</protein>
<evidence type="ECO:0000256" key="6">
    <source>
        <dbReference type="ARBA" id="ARBA00023204"/>
    </source>
</evidence>
<keyword evidence="11" id="KW-1185">Reference proteome</keyword>
<comment type="caution">
    <text evidence="10">The sequence shown here is derived from an EMBL/GenBank/DDBJ whole genome shotgun (WGS) entry which is preliminary data.</text>
</comment>
<comment type="function">
    <text evidence="1 8">Involved in DNA repair and RecF pathway recombination.</text>
</comment>
<dbReference type="SUPFAM" id="SSF57863">
    <property type="entry name" value="ArfGap/RecO-like zinc finger"/>
    <property type="match status" value="1"/>
</dbReference>
<dbReference type="InParanoid" id="A0A7X0JYQ2"/>
<dbReference type="InterPro" id="IPR012340">
    <property type="entry name" value="NA-bd_OB-fold"/>
</dbReference>
<dbReference type="RefSeq" id="WP_166843282.1">
    <property type="nucleotide sequence ID" value="NZ_JAAONY010000004.1"/>
</dbReference>
<evidence type="ECO:0000256" key="5">
    <source>
        <dbReference type="ARBA" id="ARBA00023172"/>
    </source>
</evidence>
<name>A0A7X0JYQ2_9GAMM</name>
<dbReference type="InterPro" id="IPR022572">
    <property type="entry name" value="DNA_rep/recomb_RecO_N"/>
</dbReference>
<dbReference type="InterPro" id="IPR037278">
    <property type="entry name" value="ARFGAP/RecO"/>
</dbReference>
<dbReference type="Gene3D" id="1.20.1440.120">
    <property type="entry name" value="Recombination protein O, C-terminal domain"/>
    <property type="match status" value="1"/>
</dbReference>
<keyword evidence="5 8" id="KW-0233">DNA recombination</keyword>
<dbReference type="PANTHER" id="PTHR33991">
    <property type="entry name" value="DNA REPAIR PROTEIN RECO"/>
    <property type="match status" value="1"/>
</dbReference>
<dbReference type="HAMAP" id="MF_00201">
    <property type="entry name" value="RecO"/>
    <property type="match status" value="1"/>
</dbReference>
<dbReference type="NCBIfam" id="TIGR00613">
    <property type="entry name" value="reco"/>
    <property type="match status" value="1"/>
</dbReference>
<dbReference type="Pfam" id="PF02565">
    <property type="entry name" value="RecO_C"/>
    <property type="match status" value="1"/>
</dbReference>
<dbReference type="SUPFAM" id="SSF50249">
    <property type="entry name" value="Nucleic acid-binding proteins"/>
    <property type="match status" value="1"/>
</dbReference>
<keyword evidence="4 8" id="KW-0227">DNA damage</keyword>
<dbReference type="InterPro" id="IPR003717">
    <property type="entry name" value="RecO"/>
</dbReference>
<proteinExistence type="inferred from homology"/>
<dbReference type="EMBL" id="JACHHT010000004">
    <property type="protein sequence ID" value="MBB6523716.1"/>
    <property type="molecule type" value="Genomic_DNA"/>
</dbReference>
<feature type="domain" description="DNA replication/recombination mediator RecO N-terminal" evidence="9">
    <location>
        <begin position="9"/>
        <end position="80"/>
    </location>
</feature>
<dbReference type="AlphaFoldDB" id="A0A7X0JYQ2"/>
<dbReference type="GO" id="GO:0006310">
    <property type="term" value="P:DNA recombination"/>
    <property type="evidence" value="ECO:0007669"/>
    <property type="project" value="UniProtKB-UniRule"/>
</dbReference>
<dbReference type="Gene3D" id="2.40.50.140">
    <property type="entry name" value="Nucleic acid-binding proteins"/>
    <property type="match status" value="1"/>
</dbReference>
<evidence type="ECO:0000313" key="10">
    <source>
        <dbReference type="EMBL" id="MBB6523716.1"/>
    </source>
</evidence>
<evidence type="ECO:0000256" key="8">
    <source>
        <dbReference type="HAMAP-Rule" id="MF_00201"/>
    </source>
</evidence>
<evidence type="ECO:0000256" key="1">
    <source>
        <dbReference type="ARBA" id="ARBA00003065"/>
    </source>
</evidence>
<gene>
    <name evidence="8" type="primary">recO</name>
    <name evidence="10" type="ORF">HNR48_004030</name>
</gene>
<dbReference type="InterPro" id="IPR042242">
    <property type="entry name" value="RecO_C"/>
</dbReference>